<name>A0ABS4V494_9ACTN</name>
<gene>
    <name evidence="2" type="ORF">JOF59_001098</name>
</gene>
<protein>
    <submittedName>
        <fullName evidence="2">Uncharacterized protein</fullName>
    </submittedName>
</protein>
<dbReference type="GeneID" id="97345194"/>
<feature type="region of interest" description="Disordered" evidence="1">
    <location>
        <begin position="1"/>
        <end position="71"/>
    </location>
</feature>
<comment type="caution">
    <text evidence="2">The sequence shown here is derived from an EMBL/GenBank/DDBJ whole genome shotgun (WGS) entry which is preliminary data.</text>
</comment>
<dbReference type="Proteomes" id="UP001519311">
    <property type="component" value="Unassembled WGS sequence"/>
</dbReference>
<organism evidence="2 3">
    <name type="scientific">Streptomyces clavifer</name>
    <dbReference type="NCBI Taxonomy" id="68188"/>
    <lineage>
        <taxon>Bacteria</taxon>
        <taxon>Bacillati</taxon>
        <taxon>Actinomycetota</taxon>
        <taxon>Actinomycetes</taxon>
        <taxon>Kitasatosporales</taxon>
        <taxon>Streptomycetaceae</taxon>
        <taxon>Streptomyces</taxon>
    </lineage>
</organism>
<evidence type="ECO:0000256" key="1">
    <source>
        <dbReference type="SAM" id="MobiDB-lite"/>
    </source>
</evidence>
<keyword evidence="3" id="KW-1185">Reference proteome</keyword>
<proteinExistence type="predicted"/>
<reference evidence="2 3" key="1">
    <citation type="submission" date="2021-03" db="EMBL/GenBank/DDBJ databases">
        <title>Sequencing the genomes of 1000 actinobacteria strains.</title>
        <authorList>
            <person name="Klenk H.-P."/>
        </authorList>
    </citation>
    <scope>NUCLEOTIDE SEQUENCE [LARGE SCALE GENOMIC DNA]</scope>
    <source>
        <strain evidence="2 3">DSM 40843</strain>
    </source>
</reference>
<feature type="region of interest" description="Disordered" evidence="1">
    <location>
        <begin position="131"/>
        <end position="151"/>
    </location>
</feature>
<evidence type="ECO:0000313" key="2">
    <source>
        <dbReference type="EMBL" id="MBP2358698.1"/>
    </source>
</evidence>
<dbReference type="RefSeq" id="WP_057573580.1">
    <property type="nucleotide sequence ID" value="NZ_BMWJ01000024.1"/>
</dbReference>
<evidence type="ECO:0000313" key="3">
    <source>
        <dbReference type="Proteomes" id="UP001519311"/>
    </source>
</evidence>
<dbReference type="EMBL" id="JAGINS010000001">
    <property type="protein sequence ID" value="MBP2358698.1"/>
    <property type="molecule type" value="Genomic_DNA"/>
</dbReference>
<sequence length="151" mass="15914">MGFDEDWGLLRAQPPAPQGTSMRLNGVDEGPLPGLGGRADLASTPAEKKAAANTIETELEPDTRKAADWADESSATAVKEFAGWDTGAGLKKVTETWDKQVKVLMGRLSAEKNSLRGASTLFGGNELEVNSQFSPVLRPPTGPYASGLDGL</sequence>
<accession>A0ABS4V494</accession>